<accession>A0A835E6H2</accession>
<evidence type="ECO:0000313" key="15">
    <source>
        <dbReference type="EMBL" id="KAF8663016.1"/>
    </source>
</evidence>
<dbReference type="OrthoDB" id="696771at2759"/>
<feature type="transmembrane region" description="Helical" evidence="13">
    <location>
        <begin position="402"/>
        <end position="422"/>
    </location>
</feature>
<keyword evidence="10 13" id="KW-0472">Membrane</keyword>
<dbReference type="InterPro" id="IPR001611">
    <property type="entry name" value="Leu-rich_rpt"/>
</dbReference>
<dbReference type="Pfam" id="PF00560">
    <property type="entry name" value="LRR_1"/>
    <property type="match status" value="4"/>
</dbReference>
<evidence type="ECO:0000256" key="5">
    <source>
        <dbReference type="ARBA" id="ARBA00022626"/>
    </source>
</evidence>
<evidence type="ECO:0000256" key="6">
    <source>
        <dbReference type="ARBA" id="ARBA00022692"/>
    </source>
</evidence>
<evidence type="ECO:0000256" key="7">
    <source>
        <dbReference type="ARBA" id="ARBA00022729"/>
    </source>
</evidence>
<evidence type="ECO:0000256" key="1">
    <source>
        <dbReference type="ARBA" id="ARBA00004251"/>
    </source>
</evidence>
<evidence type="ECO:0000256" key="13">
    <source>
        <dbReference type="SAM" id="Phobius"/>
    </source>
</evidence>
<dbReference type="InterPro" id="IPR032675">
    <property type="entry name" value="LRR_dom_sf"/>
</dbReference>
<evidence type="ECO:0000256" key="2">
    <source>
        <dbReference type="ARBA" id="ARBA00009592"/>
    </source>
</evidence>
<keyword evidence="8" id="KW-0677">Repeat</keyword>
<proteinExistence type="inferred from homology"/>
<evidence type="ECO:0000256" key="3">
    <source>
        <dbReference type="ARBA" id="ARBA00022475"/>
    </source>
</evidence>
<keyword evidence="3" id="KW-1003">Cell membrane</keyword>
<dbReference type="PANTHER" id="PTHR48061">
    <property type="entry name" value="LEUCINE-RICH REPEAT RECEPTOR PROTEIN KINASE EMS1-LIKE-RELATED"/>
    <property type="match status" value="1"/>
</dbReference>
<evidence type="ECO:0000256" key="11">
    <source>
        <dbReference type="ARBA" id="ARBA00023180"/>
    </source>
</evidence>
<dbReference type="PANTHER" id="PTHR48061:SF13">
    <property type="entry name" value="LEUCINE-RICH REPEAT-CONTAINING N-TERMINAL PLANT-TYPE DOMAIN-CONTAINING PROTEIN"/>
    <property type="match status" value="1"/>
</dbReference>
<dbReference type="InterPro" id="IPR003591">
    <property type="entry name" value="Leu-rich_rpt_typical-subtyp"/>
</dbReference>
<comment type="caution">
    <text evidence="15">The sequence shown here is derived from an EMBL/GenBank/DDBJ whole genome shotgun (WGS) entry which is preliminary data.</text>
</comment>
<feature type="compositionally biased region" description="Basic and acidic residues" evidence="12">
    <location>
        <begin position="468"/>
        <end position="488"/>
    </location>
</feature>
<feature type="domain" description="Leucine-rich repeat-containing N-terminal plant-type" evidence="14">
    <location>
        <begin position="53"/>
        <end position="92"/>
    </location>
</feature>
<dbReference type="FunFam" id="3.80.10.10:FF:000111">
    <property type="entry name" value="LRR receptor-like serine/threonine-protein kinase ERECTA"/>
    <property type="match status" value="1"/>
</dbReference>
<dbReference type="SMART" id="SM00369">
    <property type="entry name" value="LRR_TYP"/>
    <property type="match status" value="3"/>
</dbReference>
<evidence type="ECO:0000256" key="12">
    <source>
        <dbReference type="SAM" id="MobiDB-lite"/>
    </source>
</evidence>
<feature type="compositionally biased region" description="Polar residues" evidence="12">
    <location>
        <begin position="458"/>
        <end position="467"/>
    </location>
</feature>
<protein>
    <recommendedName>
        <fullName evidence="14">Leucine-rich repeat-containing N-terminal plant-type domain-containing protein</fullName>
    </recommendedName>
</protein>
<evidence type="ECO:0000313" key="16">
    <source>
        <dbReference type="Proteomes" id="UP000636709"/>
    </source>
</evidence>
<feature type="transmembrane region" description="Helical" evidence="13">
    <location>
        <begin position="12"/>
        <end position="35"/>
    </location>
</feature>
<dbReference type="EMBL" id="JACEFO010002379">
    <property type="protein sequence ID" value="KAF8663016.1"/>
    <property type="molecule type" value="Genomic_DNA"/>
</dbReference>
<comment type="subcellular location">
    <subcellularLocation>
        <location evidence="1">Cell membrane</location>
        <topology evidence="1">Single-pass type I membrane protein</topology>
    </subcellularLocation>
</comment>
<evidence type="ECO:0000256" key="9">
    <source>
        <dbReference type="ARBA" id="ARBA00022989"/>
    </source>
</evidence>
<dbReference type="GO" id="GO:0009742">
    <property type="term" value="P:brassinosteroid mediated signaling pathway"/>
    <property type="evidence" value="ECO:0007669"/>
    <property type="project" value="UniProtKB-KW"/>
</dbReference>
<dbReference type="GO" id="GO:0005886">
    <property type="term" value="C:plasma membrane"/>
    <property type="evidence" value="ECO:0007669"/>
    <property type="project" value="UniProtKB-SubCell"/>
</dbReference>
<gene>
    <name evidence="15" type="ORF">HU200_055605</name>
</gene>
<evidence type="ECO:0000256" key="10">
    <source>
        <dbReference type="ARBA" id="ARBA00023136"/>
    </source>
</evidence>
<keyword evidence="9 13" id="KW-1133">Transmembrane helix</keyword>
<keyword evidence="7" id="KW-0732">Signal</keyword>
<dbReference type="Proteomes" id="UP000636709">
    <property type="component" value="Unassembled WGS sequence"/>
</dbReference>
<keyword evidence="6 13" id="KW-0812">Transmembrane</keyword>
<evidence type="ECO:0000256" key="8">
    <source>
        <dbReference type="ARBA" id="ARBA00022737"/>
    </source>
</evidence>
<dbReference type="SUPFAM" id="SSF52058">
    <property type="entry name" value="L domain-like"/>
    <property type="match status" value="1"/>
</dbReference>
<sequence>MITTLTSRQLHHLLLNLFVHVFLLTIQLSLSLVTYRNETFVPSSPSPAPCRPNQAFTLVQLGRSFSTTNDSTCTLAPWRASSDCCSWAGVTCAAADGRVTGLDLGGCGLESAGGLHPALFNLTSLRYLDLSGNSFGESELPAVGFERLTELTHLDLSYTDFIGKIPRGIRRLIKLEYLDFSNWIYLVEGDNDYFLPLGEGRWAVVEPDIGALVANLSNLKVLNLGNVDLSGNGAAWCDAFANSTPRLQFTTAITYKRSDVSFSKILRTIVVIDVSDNALYGAISQSIGDLILLGAINMSHNALTGPIPSQLGMLHQLESLDLSSNGLSGEIPQELASLDFLSILNLSNNKLEGRIPESPHFSTFSNLSFLGNIGLCGLEVSKACNNMSADVIPHQSKVSIDIVLFLFAGLGFGVGFAIAIVLTGKTSMCSSLAFRSATGRYQDSALSSTRPATPGPIQLQNLESNHTGSDRSPTDSDRRCPRASKPLDSESSSTEICVSISSF</sequence>
<dbReference type="PRINTS" id="PR00019">
    <property type="entry name" value="LEURICHRPT"/>
</dbReference>
<evidence type="ECO:0000256" key="4">
    <source>
        <dbReference type="ARBA" id="ARBA00022614"/>
    </source>
</evidence>
<keyword evidence="5" id="KW-1070">Brassinosteroid signaling pathway</keyword>
<keyword evidence="4" id="KW-0433">Leucine-rich repeat</keyword>
<name>A0A835E6H2_9POAL</name>
<keyword evidence="16" id="KW-1185">Reference proteome</keyword>
<keyword evidence="11" id="KW-0325">Glycoprotein</keyword>
<dbReference type="InterPro" id="IPR013210">
    <property type="entry name" value="LRR_N_plant-typ"/>
</dbReference>
<dbReference type="Gene3D" id="3.80.10.10">
    <property type="entry name" value="Ribonuclease Inhibitor"/>
    <property type="match status" value="1"/>
</dbReference>
<comment type="similarity">
    <text evidence="2">Belongs to the RLP family.</text>
</comment>
<evidence type="ECO:0000259" key="14">
    <source>
        <dbReference type="Pfam" id="PF08263"/>
    </source>
</evidence>
<reference evidence="15" key="1">
    <citation type="submission" date="2020-07" db="EMBL/GenBank/DDBJ databases">
        <title>Genome sequence and genetic diversity analysis of an under-domesticated orphan crop, white fonio (Digitaria exilis).</title>
        <authorList>
            <person name="Bennetzen J.L."/>
            <person name="Chen S."/>
            <person name="Ma X."/>
            <person name="Wang X."/>
            <person name="Yssel A.E.J."/>
            <person name="Chaluvadi S.R."/>
            <person name="Johnson M."/>
            <person name="Gangashetty P."/>
            <person name="Hamidou F."/>
            <person name="Sanogo M.D."/>
            <person name="Zwaenepoel A."/>
            <person name="Wallace J."/>
            <person name="Van De Peer Y."/>
            <person name="Van Deynze A."/>
        </authorList>
    </citation>
    <scope>NUCLEOTIDE SEQUENCE</scope>
    <source>
        <tissue evidence="15">Leaves</tissue>
    </source>
</reference>
<dbReference type="InterPro" id="IPR046956">
    <property type="entry name" value="RLP23-like"/>
</dbReference>
<organism evidence="15 16">
    <name type="scientific">Digitaria exilis</name>
    <dbReference type="NCBI Taxonomy" id="1010633"/>
    <lineage>
        <taxon>Eukaryota</taxon>
        <taxon>Viridiplantae</taxon>
        <taxon>Streptophyta</taxon>
        <taxon>Embryophyta</taxon>
        <taxon>Tracheophyta</taxon>
        <taxon>Spermatophyta</taxon>
        <taxon>Magnoliopsida</taxon>
        <taxon>Liliopsida</taxon>
        <taxon>Poales</taxon>
        <taxon>Poaceae</taxon>
        <taxon>PACMAD clade</taxon>
        <taxon>Panicoideae</taxon>
        <taxon>Panicodae</taxon>
        <taxon>Paniceae</taxon>
        <taxon>Anthephorinae</taxon>
        <taxon>Digitaria</taxon>
    </lineage>
</organism>
<dbReference type="Pfam" id="PF08263">
    <property type="entry name" value="LRRNT_2"/>
    <property type="match status" value="1"/>
</dbReference>
<dbReference type="AlphaFoldDB" id="A0A835E6H2"/>
<feature type="region of interest" description="Disordered" evidence="12">
    <location>
        <begin position="445"/>
        <end position="494"/>
    </location>
</feature>